<feature type="compositionally biased region" description="Low complexity" evidence="1">
    <location>
        <begin position="386"/>
        <end position="400"/>
    </location>
</feature>
<feature type="region of interest" description="Disordered" evidence="1">
    <location>
        <begin position="110"/>
        <end position="424"/>
    </location>
</feature>
<evidence type="ECO:0000313" key="3">
    <source>
        <dbReference type="Proteomes" id="UP000184267"/>
    </source>
</evidence>
<dbReference type="EMBL" id="MNAD01001604">
    <property type="protein sequence ID" value="OJT03585.1"/>
    <property type="molecule type" value="Genomic_DNA"/>
</dbReference>
<evidence type="ECO:0000313" key="2">
    <source>
        <dbReference type="EMBL" id="OJT03585.1"/>
    </source>
</evidence>
<organism evidence="2 3">
    <name type="scientific">Trametes pubescens</name>
    <name type="common">White-rot fungus</name>
    <dbReference type="NCBI Taxonomy" id="154538"/>
    <lineage>
        <taxon>Eukaryota</taxon>
        <taxon>Fungi</taxon>
        <taxon>Dikarya</taxon>
        <taxon>Basidiomycota</taxon>
        <taxon>Agaricomycotina</taxon>
        <taxon>Agaricomycetes</taxon>
        <taxon>Polyporales</taxon>
        <taxon>Polyporaceae</taxon>
        <taxon>Trametes</taxon>
    </lineage>
</organism>
<name>A0A1M2V7N6_TRAPU</name>
<sequence>MAPKRKPPAAKKPASPAPSVPEEASAHKPWCSTRGHPSSDSVNPIATPADDSTQPIPEDIPDVQGSALAESSQDDGHTKHGYSTRTTNKGHRPAFAVGLAKHFKADIASEAKAKKASEDAARAQKKAEQDTAEATLDLQRDAVAVLERQRAEDDAEEACYFNTDPPLGDQSNPGDEPSTDTAKDGHLAPRLPVSLLKPDLPSFLDDRYSDSESGGDLFEARSHAQDVVALPRKQPARGVAKTTTRSAPASPPRSIDDHVSDSRDEDYQDDPQVELEEDAQEGDAEDEMVYEQSAKVHPKLSYAEKKAQKKKDVRDDLYKRRKRAGSGSPNGQVQPPAKRPCGTKDSIIETSKSSKKSGKGDDAFSVSWRERYASEAHTSKVSAAMPSRTPAPRSYAAAARADNKRRDHDKGDENSSDVEIIGGFTDQQVHVDRTFAILQKHKKAALAAAQKPLDFSEVSQSEDYSAGKRKSVSTKNSKASPKKKVQSDDEDSPTAAESTKKYDNLPDWVKPEVRTLVVPSLKECVGMQDEGPWLLDLPNKHTFLERLQALIDDVFPECHHKLTVKDPIHDWVHLHSKTAGKIAIILVKAEITMRRADTTLSAYDCSDRGVNTWLQDTAKPGGEAIWGCPNIKHWMSTSIRPVLLLWQLRR</sequence>
<feature type="region of interest" description="Disordered" evidence="1">
    <location>
        <begin position="1"/>
        <end position="95"/>
    </location>
</feature>
<feature type="compositionally biased region" description="Basic and acidic residues" evidence="1">
    <location>
        <begin position="302"/>
        <end position="318"/>
    </location>
</feature>
<feature type="compositionally biased region" description="Basic and acidic residues" evidence="1">
    <location>
        <begin position="358"/>
        <end position="378"/>
    </location>
</feature>
<accession>A0A1M2V7N6</accession>
<evidence type="ECO:0000256" key="1">
    <source>
        <dbReference type="SAM" id="MobiDB-lite"/>
    </source>
</evidence>
<dbReference type="Proteomes" id="UP000184267">
    <property type="component" value="Unassembled WGS sequence"/>
</dbReference>
<keyword evidence="3" id="KW-1185">Reference proteome</keyword>
<reference evidence="2 3" key="1">
    <citation type="submission" date="2016-10" db="EMBL/GenBank/DDBJ databases">
        <title>Genome sequence of the basidiomycete white-rot fungus Trametes pubescens.</title>
        <authorList>
            <person name="Makela M.R."/>
            <person name="Granchi Z."/>
            <person name="Peng M."/>
            <person name="De Vries R.P."/>
            <person name="Grigoriev I."/>
            <person name="Riley R."/>
            <person name="Hilden K."/>
        </authorList>
    </citation>
    <scope>NUCLEOTIDE SEQUENCE [LARGE SCALE GENOMIC DNA]</scope>
    <source>
        <strain evidence="2 3">FBCC735</strain>
    </source>
</reference>
<gene>
    <name evidence="2" type="ORF">TRAPUB_5761</name>
</gene>
<comment type="caution">
    <text evidence="2">The sequence shown here is derived from an EMBL/GenBank/DDBJ whole genome shotgun (WGS) entry which is preliminary data.</text>
</comment>
<protein>
    <submittedName>
        <fullName evidence="2">Uncharacterized protein</fullName>
    </submittedName>
</protein>
<feature type="compositionally biased region" description="Basic and acidic residues" evidence="1">
    <location>
        <begin position="110"/>
        <end position="129"/>
    </location>
</feature>
<proteinExistence type="predicted"/>
<dbReference type="AlphaFoldDB" id="A0A1M2V7N6"/>
<feature type="region of interest" description="Disordered" evidence="1">
    <location>
        <begin position="456"/>
        <end position="503"/>
    </location>
</feature>
<feature type="compositionally biased region" description="Polar residues" evidence="1">
    <location>
        <begin position="35"/>
        <end position="55"/>
    </location>
</feature>
<feature type="compositionally biased region" description="Basic and acidic residues" evidence="1">
    <location>
        <begin position="401"/>
        <end position="413"/>
    </location>
</feature>
<feature type="compositionally biased region" description="Acidic residues" evidence="1">
    <location>
        <begin position="263"/>
        <end position="289"/>
    </location>
</feature>